<evidence type="ECO:0000313" key="1">
    <source>
        <dbReference type="EMBL" id="CAG8602739.1"/>
    </source>
</evidence>
<keyword evidence="2" id="KW-1185">Reference proteome</keyword>
<dbReference type="Proteomes" id="UP000789375">
    <property type="component" value="Unassembled WGS sequence"/>
</dbReference>
<protein>
    <submittedName>
        <fullName evidence="1">10620_t:CDS:1</fullName>
    </submittedName>
</protein>
<dbReference type="AlphaFoldDB" id="A0A9N9CK22"/>
<gene>
    <name evidence="1" type="ORF">FMOSSE_LOCUS9037</name>
</gene>
<organism evidence="1 2">
    <name type="scientific">Funneliformis mosseae</name>
    <name type="common">Endomycorrhizal fungus</name>
    <name type="synonym">Glomus mosseae</name>
    <dbReference type="NCBI Taxonomy" id="27381"/>
    <lineage>
        <taxon>Eukaryota</taxon>
        <taxon>Fungi</taxon>
        <taxon>Fungi incertae sedis</taxon>
        <taxon>Mucoromycota</taxon>
        <taxon>Glomeromycotina</taxon>
        <taxon>Glomeromycetes</taxon>
        <taxon>Glomerales</taxon>
        <taxon>Glomeraceae</taxon>
        <taxon>Funneliformis</taxon>
    </lineage>
</organism>
<comment type="caution">
    <text evidence="1">The sequence shown here is derived from an EMBL/GenBank/DDBJ whole genome shotgun (WGS) entry which is preliminary data.</text>
</comment>
<proteinExistence type="predicted"/>
<accession>A0A9N9CK22</accession>
<evidence type="ECO:0000313" key="2">
    <source>
        <dbReference type="Proteomes" id="UP000789375"/>
    </source>
</evidence>
<dbReference type="EMBL" id="CAJVPP010002513">
    <property type="protein sequence ID" value="CAG8602739.1"/>
    <property type="molecule type" value="Genomic_DNA"/>
</dbReference>
<name>A0A9N9CK22_FUNMO</name>
<reference evidence="1" key="1">
    <citation type="submission" date="2021-06" db="EMBL/GenBank/DDBJ databases">
        <authorList>
            <person name="Kallberg Y."/>
            <person name="Tangrot J."/>
            <person name="Rosling A."/>
        </authorList>
    </citation>
    <scope>NUCLEOTIDE SEQUENCE</scope>
    <source>
        <strain evidence="1">87-6 pot B 2015</strain>
    </source>
</reference>
<sequence>MVSYLGEAENPHRGQVLQVPGRRSIFDHNLLERKSRQPDMDLRYLDNQV</sequence>